<keyword evidence="2" id="KW-0812">Transmembrane</keyword>
<dbReference type="PANTHER" id="PTHR48156:SF1">
    <property type="entry name" value="TRANSMEMBRANE PROTEIN"/>
    <property type="match status" value="1"/>
</dbReference>
<reference evidence="3" key="2">
    <citation type="submission" date="2021-02" db="EMBL/GenBank/DDBJ databases">
        <authorList>
            <person name="Kimball J.A."/>
            <person name="Haas M.W."/>
            <person name="Macchietto M."/>
            <person name="Kono T."/>
            <person name="Duquette J."/>
            <person name="Shao M."/>
        </authorList>
    </citation>
    <scope>NUCLEOTIDE SEQUENCE</scope>
    <source>
        <tissue evidence="3">Fresh leaf tissue</tissue>
    </source>
</reference>
<organism evidence="3 4">
    <name type="scientific">Zizania palustris</name>
    <name type="common">Northern wild rice</name>
    <dbReference type="NCBI Taxonomy" id="103762"/>
    <lineage>
        <taxon>Eukaryota</taxon>
        <taxon>Viridiplantae</taxon>
        <taxon>Streptophyta</taxon>
        <taxon>Embryophyta</taxon>
        <taxon>Tracheophyta</taxon>
        <taxon>Spermatophyta</taxon>
        <taxon>Magnoliopsida</taxon>
        <taxon>Liliopsida</taxon>
        <taxon>Poales</taxon>
        <taxon>Poaceae</taxon>
        <taxon>BOP clade</taxon>
        <taxon>Oryzoideae</taxon>
        <taxon>Oryzeae</taxon>
        <taxon>Zizaniinae</taxon>
        <taxon>Zizania</taxon>
    </lineage>
</organism>
<keyword evidence="2" id="KW-0472">Membrane</keyword>
<keyword evidence="2" id="KW-1133">Transmembrane helix</keyword>
<evidence type="ECO:0000256" key="2">
    <source>
        <dbReference type="SAM" id="Phobius"/>
    </source>
</evidence>
<feature type="transmembrane region" description="Helical" evidence="2">
    <location>
        <begin position="22"/>
        <end position="41"/>
    </location>
</feature>
<dbReference type="OrthoDB" id="603217at2759"/>
<accession>A0A8J5WL96</accession>
<evidence type="ECO:0000256" key="1">
    <source>
        <dbReference type="SAM" id="MobiDB-lite"/>
    </source>
</evidence>
<dbReference type="AlphaFoldDB" id="A0A8J5WL96"/>
<dbReference type="EMBL" id="JAAALK010000080">
    <property type="protein sequence ID" value="KAG8093330.1"/>
    <property type="molecule type" value="Genomic_DNA"/>
</dbReference>
<evidence type="ECO:0000313" key="3">
    <source>
        <dbReference type="EMBL" id="KAG8093330.1"/>
    </source>
</evidence>
<feature type="region of interest" description="Disordered" evidence="1">
    <location>
        <begin position="45"/>
        <end position="69"/>
    </location>
</feature>
<sequence length="69" mass="7864">MAMAMMPWEVAEYFMAVTWVSLARWVTACVSFADRIACWLLRRRRRHRRSRPASSSSSLGASLSLATVD</sequence>
<feature type="compositionally biased region" description="Low complexity" evidence="1">
    <location>
        <begin position="52"/>
        <end position="69"/>
    </location>
</feature>
<reference evidence="3" key="1">
    <citation type="journal article" date="2021" name="bioRxiv">
        <title>Whole Genome Assembly and Annotation of Northern Wild Rice, Zizania palustris L., Supports a Whole Genome Duplication in the Zizania Genus.</title>
        <authorList>
            <person name="Haas M."/>
            <person name="Kono T."/>
            <person name="Macchietto M."/>
            <person name="Millas R."/>
            <person name="McGilp L."/>
            <person name="Shao M."/>
            <person name="Duquette J."/>
            <person name="Hirsch C.N."/>
            <person name="Kimball J."/>
        </authorList>
    </citation>
    <scope>NUCLEOTIDE SEQUENCE</scope>
    <source>
        <tissue evidence="3">Fresh leaf tissue</tissue>
    </source>
</reference>
<evidence type="ECO:0000313" key="4">
    <source>
        <dbReference type="Proteomes" id="UP000729402"/>
    </source>
</evidence>
<protein>
    <submittedName>
        <fullName evidence="3">Uncharacterized protein</fullName>
    </submittedName>
</protein>
<gene>
    <name evidence="3" type="ORF">GUJ93_ZPchr0012g20673</name>
</gene>
<comment type="caution">
    <text evidence="3">The sequence shown here is derived from an EMBL/GenBank/DDBJ whole genome shotgun (WGS) entry which is preliminary data.</text>
</comment>
<proteinExistence type="predicted"/>
<name>A0A8J5WL96_ZIZPA</name>
<dbReference type="Proteomes" id="UP000729402">
    <property type="component" value="Unassembled WGS sequence"/>
</dbReference>
<keyword evidence="4" id="KW-1185">Reference proteome</keyword>
<dbReference type="PANTHER" id="PTHR48156">
    <property type="entry name" value="TRANSMEMBRANE PROTEIN"/>
    <property type="match status" value="1"/>
</dbReference>